<organism evidence="3 4">
    <name type="scientific">Streptomyces phaeofaciens</name>
    <dbReference type="NCBI Taxonomy" id="68254"/>
    <lineage>
        <taxon>Bacteria</taxon>
        <taxon>Bacillati</taxon>
        <taxon>Actinomycetota</taxon>
        <taxon>Actinomycetes</taxon>
        <taxon>Kitasatosporales</taxon>
        <taxon>Streptomycetaceae</taxon>
        <taxon>Streptomyces</taxon>
    </lineage>
</organism>
<proteinExistence type="predicted"/>
<keyword evidence="2" id="KW-0472">Membrane</keyword>
<comment type="caution">
    <text evidence="3">The sequence shown here is derived from an EMBL/GenBank/DDBJ whole genome shotgun (WGS) entry which is preliminary data.</text>
</comment>
<evidence type="ECO:0000256" key="1">
    <source>
        <dbReference type="SAM" id="Coils"/>
    </source>
</evidence>
<gene>
    <name evidence="3" type="ORF">GCM10010226_88220</name>
</gene>
<sequence length="113" mass="12600">MTSISPLGGQGEDLPEPLRRTLDEMIADAEKELAVHQDRLRQMHRRRRRRQYRDAARRAREHSRAGLFWGGSAACTAGAVFALLGMYDIAMELLKVTVAAWIAAASATQPPRT</sequence>
<reference evidence="3" key="2">
    <citation type="submission" date="2020-09" db="EMBL/GenBank/DDBJ databases">
        <authorList>
            <person name="Sun Q."/>
            <person name="Ohkuma M."/>
        </authorList>
    </citation>
    <scope>NUCLEOTIDE SEQUENCE</scope>
    <source>
        <strain evidence="3">JCM 4125</strain>
    </source>
</reference>
<name>A0A918HQR4_9ACTN</name>
<protein>
    <submittedName>
        <fullName evidence="3">Uncharacterized protein</fullName>
    </submittedName>
</protein>
<evidence type="ECO:0000313" key="3">
    <source>
        <dbReference type="EMBL" id="GGT97172.1"/>
    </source>
</evidence>
<feature type="coiled-coil region" evidence="1">
    <location>
        <begin position="19"/>
        <end position="46"/>
    </location>
</feature>
<dbReference type="AlphaFoldDB" id="A0A918HQR4"/>
<evidence type="ECO:0000313" key="4">
    <source>
        <dbReference type="Proteomes" id="UP000646776"/>
    </source>
</evidence>
<evidence type="ECO:0000256" key="2">
    <source>
        <dbReference type="SAM" id="Phobius"/>
    </source>
</evidence>
<dbReference type="EMBL" id="BMSA01000053">
    <property type="protein sequence ID" value="GGT97172.1"/>
    <property type="molecule type" value="Genomic_DNA"/>
</dbReference>
<keyword evidence="2" id="KW-1133">Transmembrane helix</keyword>
<reference evidence="3" key="1">
    <citation type="journal article" date="2014" name="Int. J. Syst. Evol. Microbiol.">
        <title>Complete genome sequence of Corynebacterium casei LMG S-19264T (=DSM 44701T), isolated from a smear-ripened cheese.</title>
        <authorList>
            <consortium name="US DOE Joint Genome Institute (JGI-PGF)"/>
            <person name="Walter F."/>
            <person name="Albersmeier A."/>
            <person name="Kalinowski J."/>
            <person name="Ruckert C."/>
        </authorList>
    </citation>
    <scope>NUCLEOTIDE SEQUENCE</scope>
    <source>
        <strain evidence="3">JCM 4125</strain>
    </source>
</reference>
<keyword evidence="1" id="KW-0175">Coiled coil</keyword>
<feature type="transmembrane region" description="Helical" evidence="2">
    <location>
        <begin position="67"/>
        <end position="87"/>
    </location>
</feature>
<dbReference type="Proteomes" id="UP000646776">
    <property type="component" value="Unassembled WGS sequence"/>
</dbReference>
<keyword evidence="4" id="KW-1185">Reference proteome</keyword>
<accession>A0A918HQR4</accession>
<keyword evidence="2" id="KW-0812">Transmembrane</keyword>